<proteinExistence type="predicted"/>
<accession>A0A1E7KHE5</accession>
<comment type="caution">
    <text evidence="1">The sequence shown here is derived from an EMBL/GenBank/DDBJ whole genome shotgun (WGS) entry which is preliminary data.</text>
</comment>
<gene>
    <name evidence="1" type="ORF">AN216_12130</name>
</gene>
<dbReference type="Proteomes" id="UP000176101">
    <property type="component" value="Unassembled WGS sequence"/>
</dbReference>
<dbReference type="AlphaFoldDB" id="A0A1E7KHE5"/>
<evidence type="ECO:0008006" key="3">
    <source>
        <dbReference type="Google" id="ProtNLM"/>
    </source>
</evidence>
<organism evidence="1 2">
    <name type="scientific">Streptomyces oceani</name>
    <dbReference type="NCBI Taxonomy" id="1075402"/>
    <lineage>
        <taxon>Bacteria</taxon>
        <taxon>Bacillati</taxon>
        <taxon>Actinomycetota</taxon>
        <taxon>Actinomycetes</taxon>
        <taxon>Kitasatosporales</taxon>
        <taxon>Streptomycetaceae</taxon>
        <taxon>Streptomyces</taxon>
    </lineage>
</organism>
<reference evidence="1 2" key="1">
    <citation type="journal article" date="2016" name="Front. Microbiol.">
        <title>Comparative Genomics Analysis of Streptomyces Species Reveals Their Adaptation to the Marine Environment and Their Diversity at the Genomic Level.</title>
        <authorList>
            <person name="Tian X."/>
            <person name="Zhang Z."/>
            <person name="Yang T."/>
            <person name="Chen M."/>
            <person name="Li J."/>
            <person name="Chen F."/>
            <person name="Yang J."/>
            <person name="Li W."/>
            <person name="Zhang B."/>
            <person name="Zhang Z."/>
            <person name="Wu J."/>
            <person name="Zhang C."/>
            <person name="Long L."/>
            <person name="Xiao J."/>
        </authorList>
    </citation>
    <scope>NUCLEOTIDE SEQUENCE [LARGE SCALE GENOMIC DNA]</scope>
    <source>
        <strain evidence="1 2">SCSIO 02100</strain>
    </source>
</reference>
<protein>
    <recommendedName>
        <fullName evidence="3">Carrier domain-containing protein</fullName>
    </recommendedName>
</protein>
<dbReference type="OrthoDB" id="5383272at2"/>
<dbReference type="RefSeq" id="WP_070196662.1">
    <property type="nucleotide sequence ID" value="NZ_LJGU01000121.1"/>
</dbReference>
<dbReference type="STRING" id="1075402.AN216_12130"/>
<dbReference type="SUPFAM" id="SSF47336">
    <property type="entry name" value="ACP-like"/>
    <property type="match status" value="1"/>
</dbReference>
<sequence>MDVTDRDVVSKVISKYIGDNFLDGSDVSELSGDTPLLEWGVLSSMNTSLLINFIQTDLGVVVPPTHLTAKNFTNVTAITNMVCGLTDEAA</sequence>
<evidence type="ECO:0000313" key="1">
    <source>
        <dbReference type="EMBL" id="OEV03296.1"/>
    </source>
</evidence>
<dbReference type="EMBL" id="LJGU01000121">
    <property type="protein sequence ID" value="OEV03296.1"/>
    <property type="molecule type" value="Genomic_DNA"/>
</dbReference>
<dbReference type="Gene3D" id="1.10.1200.10">
    <property type="entry name" value="ACP-like"/>
    <property type="match status" value="1"/>
</dbReference>
<name>A0A1E7KHE5_9ACTN</name>
<evidence type="ECO:0000313" key="2">
    <source>
        <dbReference type="Proteomes" id="UP000176101"/>
    </source>
</evidence>
<dbReference type="InterPro" id="IPR036736">
    <property type="entry name" value="ACP-like_sf"/>
</dbReference>
<keyword evidence="2" id="KW-1185">Reference proteome</keyword>